<sequence length="82" mass="9466">MLEDIGTAEPAIFGRLTGWVASHFYPATSFVRSYPALLLWLHIKPFRDDLKSFIVNRFIENAERWIGKNSGKAFFITCKQTE</sequence>
<comment type="caution">
    <text evidence="1">The sequence shown here is derived from an EMBL/GenBank/DDBJ whole genome shotgun (WGS) entry which is preliminary data.</text>
</comment>
<name>A0A1V9G2A8_9BACT</name>
<evidence type="ECO:0000313" key="2">
    <source>
        <dbReference type="Proteomes" id="UP000192276"/>
    </source>
</evidence>
<organism evidence="1 2">
    <name type="scientific">Niastella populi</name>
    <dbReference type="NCBI Taxonomy" id="550983"/>
    <lineage>
        <taxon>Bacteria</taxon>
        <taxon>Pseudomonadati</taxon>
        <taxon>Bacteroidota</taxon>
        <taxon>Chitinophagia</taxon>
        <taxon>Chitinophagales</taxon>
        <taxon>Chitinophagaceae</taxon>
        <taxon>Niastella</taxon>
    </lineage>
</organism>
<accession>A0A1V9G2A8</accession>
<gene>
    <name evidence="1" type="ORF">A4R26_16470</name>
</gene>
<proteinExistence type="predicted"/>
<dbReference type="Proteomes" id="UP000192276">
    <property type="component" value="Unassembled WGS sequence"/>
</dbReference>
<protein>
    <submittedName>
        <fullName evidence="1">Uncharacterized protein</fullName>
    </submittedName>
</protein>
<dbReference type="STRING" id="550983.A4R26_16470"/>
<keyword evidence="2" id="KW-1185">Reference proteome</keyword>
<dbReference type="AlphaFoldDB" id="A0A1V9G2A8"/>
<evidence type="ECO:0000313" key="1">
    <source>
        <dbReference type="EMBL" id="OQP64638.1"/>
    </source>
</evidence>
<dbReference type="EMBL" id="LWBP01000089">
    <property type="protein sequence ID" value="OQP64638.1"/>
    <property type="molecule type" value="Genomic_DNA"/>
</dbReference>
<reference evidence="2" key="1">
    <citation type="submission" date="2016-04" db="EMBL/GenBank/DDBJ databases">
        <authorList>
            <person name="Chen L."/>
            <person name="Zhuang W."/>
            <person name="Wang G."/>
        </authorList>
    </citation>
    <scope>NUCLEOTIDE SEQUENCE [LARGE SCALE GENOMIC DNA]</scope>
    <source>
        <strain evidence="2">208</strain>
    </source>
</reference>